<evidence type="ECO:0000313" key="4">
    <source>
        <dbReference type="Ensembl" id="ENSCSEP00000017771.1"/>
    </source>
</evidence>
<keyword evidence="1" id="KW-0472">Membrane</keyword>
<dbReference type="RefSeq" id="XP_024920587.1">
    <property type="nucleotide sequence ID" value="XM_025064819.1"/>
</dbReference>
<protein>
    <submittedName>
        <fullName evidence="4">B-cell receptor CD22-like</fullName>
    </submittedName>
</protein>
<dbReference type="SMART" id="SM00408">
    <property type="entry name" value="IGc2"/>
    <property type="match status" value="2"/>
</dbReference>
<dbReference type="GeneID" id="103392836"/>
<dbReference type="InterPro" id="IPR003598">
    <property type="entry name" value="Ig_sub2"/>
</dbReference>
<evidence type="ECO:0000259" key="3">
    <source>
        <dbReference type="PROSITE" id="PS50835"/>
    </source>
</evidence>
<dbReference type="AlphaFoldDB" id="A0A3P8VWR8"/>
<dbReference type="Pfam" id="PF13895">
    <property type="entry name" value="Ig_2"/>
    <property type="match status" value="2"/>
</dbReference>
<dbReference type="GeneTree" id="ENSGT01010000222294"/>
<reference evidence="4 5" key="1">
    <citation type="journal article" date="2014" name="Nat. Genet.">
        <title>Whole-genome sequence of a flatfish provides insights into ZW sex chromosome evolution and adaptation to a benthic lifestyle.</title>
        <authorList>
            <person name="Chen S."/>
            <person name="Zhang G."/>
            <person name="Shao C."/>
            <person name="Huang Q."/>
            <person name="Liu G."/>
            <person name="Zhang P."/>
            <person name="Song W."/>
            <person name="An N."/>
            <person name="Chalopin D."/>
            <person name="Volff J.N."/>
            <person name="Hong Y."/>
            <person name="Li Q."/>
            <person name="Sha Z."/>
            <person name="Zhou H."/>
            <person name="Xie M."/>
            <person name="Yu Q."/>
            <person name="Liu Y."/>
            <person name="Xiang H."/>
            <person name="Wang N."/>
            <person name="Wu K."/>
            <person name="Yang C."/>
            <person name="Zhou Q."/>
            <person name="Liao X."/>
            <person name="Yang L."/>
            <person name="Hu Q."/>
            <person name="Zhang J."/>
            <person name="Meng L."/>
            <person name="Jin L."/>
            <person name="Tian Y."/>
            <person name="Lian J."/>
            <person name="Yang J."/>
            <person name="Miao G."/>
            <person name="Liu S."/>
            <person name="Liang Z."/>
            <person name="Yan F."/>
            <person name="Li Y."/>
            <person name="Sun B."/>
            <person name="Zhang H."/>
            <person name="Zhang J."/>
            <person name="Zhu Y."/>
            <person name="Du M."/>
            <person name="Zhao Y."/>
            <person name="Schartl M."/>
            <person name="Tang Q."/>
            <person name="Wang J."/>
        </authorList>
    </citation>
    <scope>NUCLEOTIDE SEQUENCE</scope>
</reference>
<dbReference type="FunCoup" id="A0A3P8VWR8">
    <property type="interactions" value="713"/>
</dbReference>
<dbReference type="KEGG" id="csem:103392836"/>
<feature type="domain" description="Ig-like" evidence="3">
    <location>
        <begin position="125"/>
        <end position="211"/>
    </location>
</feature>
<dbReference type="PROSITE" id="PS50835">
    <property type="entry name" value="IG_LIKE"/>
    <property type="match status" value="2"/>
</dbReference>
<sequence>MMAEHTHLIWTLVLLLLSDVISSDWDVHVEPVLCAVKGSSIDIPCSFTYPVGQTVKNVAWAHHEAAFVKGPFVFESTSEPTSTKFQYLGDKLHNCSLRIYKVENRDAGDYAFRFWTDRDRWTGYPGVNLNVSDLKIIQSNGNKVITEGDNVKLTCIIGCKDHSHFQWYKNGHPIIEGPSLYWNNISSNNSGNYSCSIKTHPQATPGVVSINVEYGPKNTSVSAEPGLEVYRGSKVTLTCSSDANPPVETFTWFKITSDHLVKVAGNKSELVFWECPQDAEGRYFCCATNKHGSKNSSVVELTVTGFLVRDIVIISAAVVVVTVLLIGIAALTFSRKLKTLSCAAENEQNSPKDAVYVNWHVSDIGQSQERDKREQPVKQIIYATIDFNNKTKTNMQQQQTGSGTSDESVTYSTVCRIKMLNPHELEIQS</sequence>
<feature type="transmembrane region" description="Helical" evidence="1">
    <location>
        <begin position="311"/>
        <end position="331"/>
    </location>
</feature>
<keyword evidence="1" id="KW-0812">Transmembrane</keyword>
<keyword evidence="2" id="KW-0732">Signal</keyword>
<keyword evidence="1" id="KW-1133">Transmembrane helix</keyword>
<dbReference type="SUPFAM" id="SSF48726">
    <property type="entry name" value="Immunoglobulin"/>
    <property type="match status" value="3"/>
</dbReference>
<dbReference type="InterPro" id="IPR007110">
    <property type="entry name" value="Ig-like_dom"/>
</dbReference>
<dbReference type="STRING" id="244447.ENSCSEP00000017771"/>
<dbReference type="PANTHER" id="PTHR46013:SF4">
    <property type="entry name" value="B-CELL RECEPTOR CD22-RELATED"/>
    <property type="match status" value="1"/>
</dbReference>
<dbReference type="InterPro" id="IPR003599">
    <property type="entry name" value="Ig_sub"/>
</dbReference>
<dbReference type="RefSeq" id="XP_016895923.1">
    <property type="nucleotide sequence ID" value="XM_017040434.2"/>
</dbReference>
<name>A0A3P8VWR8_CYNSE</name>
<accession>A0A3P8VWR8</accession>
<feature type="chain" id="PRO_5018013554" evidence="2">
    <location>
        <begin position="23"/>
        <end position="429"/>
    </location>
</feature>
<feature type="domain" description="Ig-like" evidence="3">
    <location>
        <begin position="216"/>
        <end position="304"/>
    </location>
</feature>
<keyword evidence="5" id="KW-1185">Reference proteome</keyword>
<evidence type="ECO:0000256" key="2">
    <source>
        <dbReference type="SAM" id="SignalP"/>
    </source>
</evidence>
<reference evidence="4" key="3">
    <citation type="submission" date="2025-09" db="UniProtKB">
        <authorList>
            <consortium name="Ensembl"/>
        </authorList>
    </citation>
    <scope>IDENTIFICATION</scope>
</reference>
<dbReference type="InterPro" id="IPR036179">
    <property type="entry name" value="Ig-like_dom_sf"/>
</dbReference>
<dbReference type="PANTHER" id="PTHR46013">
    <property type="entry name" value="VASCULAR CELL ADHESION MOLECULE 1"/>
    <property type="match status" value="1"/>
</dbReference>
<evidence type="ECO:0000313" key="5">
    <source>
        <dbReference type="Proteomes" id="UP000265120"/>
    </source>
</evidence>
<dbReference type="OrthoDB" id="9448246at2759"/>
<evidence type="ECO:0000256" key="1">
    <source>
        <dbReference type="SAM" id="Phobius"/>
    </source>
</evidence>
<feature type="signal peptide" evidence="2">
    <location>
        <begin position="1"/>
        <end position="22"/>
    </location>
</feature>
<dbReference type="Proteomes" id="UP000265120">
    <property type="component" value="Chromosome 17"/>
</dbReference>
<proteinExistence type="predicted"/>
<reference evidence="4" key="2">
    <citation type="submission" date="2025-08" db="UniProtKB">
        <authorList>
            <consortium name="Ensembl"/>
        </authorList>
    </citation>
    <scope>IDENTIFICATION</scope>
</reference>
<dbReference type="InParanoid" id="A0A3P8VWR8"/>
<dbReference type="Ensembl" id="ENSCSET00000017991.1">
    <property type="protein sequence ID" value="ENSCSEP00000017771.1"/>
    <property type="gene ID" value="ENSCSEG00000011396.1"/>
</dbReference>
<dbReference type="Gene3D" id="2.60.40.10">
    <property type="entry name" value="Immunoglobulins"/>
    <property type="match status" value="3"/>
</dbReference>
<dbReference type="OMA" id="CSVTNKH"/>
<dbReference type="InterPro" id="IPR013783">
    <property type="entry name" value="Ig-like_fold"/>
</dbReference>
<dbReference type="SMART" id="SM00409">
    <property type="entry name" value="IG"/>
    <property type="match status" value="3"/>
</dbReference>
<organism evidence="4 5">
    <name type="scientific">Cynoglossus semilaevis</name>
    <name type="common">Tongue sole</name>
    <dbReference type="NCBI Taxonomy" id="244447"/>
    <lineage>
        <taxon>Eukaryota</taxon>
        <taxon>Metazoa</taxon>
        <taxon>Chordata</taxon>
        <taxon>Craniata</taxon>
        <taxon>Vertebrata</taxon>
        <taxon>Euteleostomi</taxon>
        <taxon>Actinopterygii</taxon>
        <taxon>Neopterygii</taxon>
        <taxon>Teleostei</taxon>
        <taxon>Neoteleostei</taxon>
        <taxon>Acanthomorphata</taxon>
        <taxon>Carangaria</taxon>
        <taxon>Pleuronectiformes</taxon>
        <taxon>Pleuronectoidei</taxon>
        <taxon>Cynoglossidae</taxon>
        <taxon>Cynoglossinae</taxon>
        <taxon>Cynoglossus</taxon>
    </lineage>
</organism>